<reference evidence="5 6" key="1">
    <citation type="submission" date="2022-12" db="EMBL/GenBank/DDBJ databases">
        <title>Chromosome-scale assembly of the Ensete ventricosum genome.</title>
        <authorList>
            <person name="Dussert Y."/>
            <person name="Stocks J."/>
            <person name="Wendawek A."/>
            <person name="Woldeyes F."/>
            <person name="Nichols R.A."/>
            <person name="Borrell J.S."/>
        </authorList>
    </citation>
    <scope>NUCLEOTIDE SEQUENCE [LARGE SCALE GENOMIC DNA]</scope>
    <source>
        <strain evidence="6">cv. Maze</strain>
        <tissue evidence="5">Seeds</tissue>
    </source>
</reference>
<evidence type="ECO:0000256" key="3">
    <source>
        <dbReference type="ARBA" id="ARBA00023242"/>
    </source>
</evidence>
<keyword evidence="1" id="KW-0805">Transcription regulation</keyword>
<evidence type="ECO:0000313" key="6">
    <source>
        <dbReference type="Proteomes" id="UP001222027"/>
    </source>
</evidence>
<proteinExistence type="predicted"/>
<name>A0AAV8S3J0_ENSVE</name>
<accession>A0AAV8S3J0</accession>
<keyword evidence="2" id="KW-0804">Transcription</keyword>
<keyword evidence="6" id="KW-1185">Reference proteome</keyword>
<gene>
    <name evidence="5" type="ORF">OPV22_004422</name>
</gene>
<dbReference type="PANTHER" id="PTHR31003:SF3">
    <property type="entry name" value="HOMEODOMAIN-LIKE SUPERFAMILY PROTEIN-RELATED"/>
    <property type="match status" value="1"/>
</dbReference>
<keyword evidence="3" id="KW-0539">Nucleus</keyword>
<dbReference type="GO" id="GO:0005634">
    <property type="term" value="C:nucleus"/>
    <property type="evidence" value="ECO:0007669"/>
    <property type="project" value="UniProtKB-SubCell"/>
</dbReference>
<dbReference type="AlphaFoldDB" id="A0AAV8S3J0"/>
<dbReference type="InterPro" id="IPR044787">
    <property type="entry name" value="HHO5-like"/>
</dbReference>
<dbReference type="GO" id="GO:0003700">
    <property type="term" value="F:DNA-binding transcription factor activity"/>
    <property type="evidence" value="ECO:0007669"/>
    <property type="project" value="InterPro"/>
</dbReference>
<dbReference type="Gene3D" id="1.10.10.60">
    <property type="entry name" value="Homeodomain-like"/>
    <property type="match status" value="1"/>
</dbReference>
<sequence>MKVEGLTNDEVKSHLQKYRLHAARLPNSASAMASPPAAVGGSSCVPQQSVSPSASPQSPLQLVISARAPSIDCRRRQLRGRWQIGWA</sequence>
<dbReference type="InterPro" id="IPR006447">
    <property type="entry name" value="Myb_dom_plants"/>
</dbReference>
<protein>
    <recommendedName>
        <fullName evidence="7">HTH myb-type domain-containing protein</fullName>
    </recommendedName>
</protein>
<evidence type="ECO:0008006" key="7">
    <source>
        <dbReference type="Google" id="ProtNLM"/>
    </source>
</evidence>
<dbReference type="EMBL" id="JAQQAF010000001">
    <property type="protein sequence ID" value="KAJ8513988.1"/>
    <property type="molecule type" value="Genomic_DNA"/>
</dbReference>
<evidence type="ECO:0000256" key="1">
    <source>
        <dbReference type="ARBA" id="ARBA00023015"/>
    </source>
</evidence>
<evidence type="ECO:0000313" key="5">
    <source>
        <dbReference type="EMBL" id="KAJ8513988.1"/>
    </source>
</evidence>
<dbReference type="Proteomes" id="UP001222027">
    <property type="component" value="Unassembled WGS sequence"/>
</dbReference>
<evidence type="ECO:0000256" key="2">
    <source>
        <dbReference type="ARBA" id="ARBA00023163"/>
    </source>
</evidence>
<dbReference type="GO" id="GO:0003677">
    <property type="term" value="F:DNA binding"/>
    <property type="evidence" value="ECO:0007669"/>
    <property type="project" value="UniProtKB-KW"/>
</dbReference>
<feature type="region of interest" description="Disordered" evidence="4">
    <location>
        <begin position="29"/>
        <end position="59"/>
    </location>
</feature>
<evidence type="ECO:0000256" key="4">
    <source>
        <dbReference type="SAM" id="MobiDB-lite"/>
    </source>
</evidence>
<dbReference type="PANTHER" id="PTHR31003">
    <property type="entry name" value="MYB FAMILY TRANSCRIPTION FACTOR"/>
    <property type="match status" value="1"/>
</dbReference>
<organism evidence="5 6">
    <name type="scientific">Ensete ventricosum</name>
    <name type="common">Abyssinian banana</name>
    <name type="synonym">Musa ensete</name>
    <dbReference type="NCBI Taxonomy" id="4639"/>
    <lineage>
        <taxon>Eukaryota</taxon>
        <taxon>Viridiplantae</taxon>
        <taxon>Streptophyta</taxon>
        <taxon>Embryophyta</taxon>
        <taxon>Tracheophyta</taxon>
        <taxon>Spermatophyta</taxon>
        <taxon>Magnoliopsida</taxon>
        <taxon>Liliopsida</taxon>
        <taxon>Zingiberales</taxon>
        <taxon>Musaceae</taxon>
        <taxon>Ensete</taxon>
    </lineage>
</organism>
<dbReference type="NCBIfam" id="TIGR01557">
    <property type="entry name" value="myb_SHAQKYF"/>
    <property type="match status" value="1"/>
</dbReference>
<comment type="caution">
    <text evidence="5">The sequence shown here is derived from an EMBL/GenBank/DDBJ whole genome shotgun (WGS) entry which is preliminary data.</text>
</comment>